<dbReference type="AlphaFoldDB" id="A0A7I7WJS6"/>
<gene>
    <name evidence="1" type="ORF">MGAD_14120</name>
</gene>
<protein>
    <submittedName>
        <fullName evidence="1">Uncharacterized protein</fullName>
    </submittedName>
</protein>
<evidence type="ECO:0000313" key="2">
    <source>
        <dbReference type="Proteomes" id="UP000466187"/>
    </source>
</evidence>
<dbReference type="KEGG" id="mgad:MGAD_14120"/>
<sequence length="99" mass="10768">MSRFPWGDGPAPPQSCHRCGRTIGKRRLHGLFEGGLLLCTKCSVLSEGSKSLHTEYYPECPHDWHDMYRQGGRAESASVIPATRAGCTAQPNGATDDHG</sequence>
<reference evidence="1 2" key="1">
    <citation type="journal article" date="2019" name="Emerg. Microbes Infect.">
        <title>Comprehensive subspecies identification of 175 nontuberculous mycobacteria species based on 7547 genomic profiles.</title>
        <authorList>
            <person name="Matsumoto Y."/>
            <person name="Kinjo T."/>
            <person name="Motooka D."/>
            <person name="Nabeya D."/>
            <person name="Jung N."/>
            <person name="Uechi K."/>
            <person name="Horii T."/>
            <person name="Iida T."/>
            <person name="Fujita J."/>
            <person name="Nakamura S."/>
        </authorList>
    </citation>
    <scope>NUCLEOTIDE SEQUENCE [LARGE SCALE GENOMIC DNA]</scope>
    <source>
        <strain evidence="1 2">JCM 12688</strain>
    </source>
</reference>
<evidence type="ECO:0000313" key="1">
    <source>
        <dbReference type="EMBL" id="BBZ17077.1"/>
    </source>
</evidence>
<accession>A0A7I7WJS6</accession>
<proteinExistence type="predicted"/>
<dbReference type="EMBL" id="AP022608">
    <property type="protein sequence ID" value="BBZ17077.1"/>
    <property type="molecule type" value="Genomic_DNA"/>
</dbReference>
<dbReference type="Proteomes" id="UP000466187">
    <property type="component" value="Chromosome"/>
</dbReference>
<name>A0A7I7WJS6_MYCGU</name>
<organism evidence="1 2">
    <name type="scientific">Mycolicibacterium gadium</name>
    <name type="common">Mycobacterium gadium</name>
    <dbReference type="NCBI Taxonomy" id="1794"/>
    <lineage>
        <taxon>Bacteria</taxon>
        <taxon>Bacillati</taxon>
        <taxon>Actinomycetota</taxon>
        <taxon>Actinomycetes</taxon>
        <taxon>Mycobacteriales</taxon>
        <taxon>Mycobacteriaceae</taxon>
        <taxon>Mycolicibacterium</taxon>
    </lineage>
</organism>